<dbReference type="SUPFAM" id="SSF63867">
    <property type="entry name" value="MoeA C-terminal domain-like"/>
    <property type="match status" value="1"/>
</dbReference>
<evidence type="ECO:0000256" key="5">
    <source>
        <dbReference type="ARBA" id="ARBA00022505"/>
    </source>
</evidence>
<keyword evidence="5 11" id="KW-0500">Molybdenum</keyword>
<dbReference type="GO" id="GO:0046872">
    <property type="term" value="F:metal ion binding"/>
    <property type="evidence" value="ECO:0007669"/>
    <property type="project" value="UniProtKB-UniRule"/>
</dbReference>
<comment type="function">
    <text evidence="2 11">Catalyzes the insertion of molybdate into adenylated molybdopterin with the concomitant release of AMP.</text>
</comment>
<protein>
    <recommendedName>
        <fullName evidence="11">Molybdopterin molybdenumtransferase</fullName>
        <ecNumber evidence="11">2.10.1.1</ecNumber>
    </recommendedName>
</protein>
<dbReference type="Proteomes" id="UP000199615">
    <property type="component" value="Unassembled WGS sequence"/>
</dbReference>
<evidence type="ECO:0000256" key="12">
    <source>
        <dbReference type="SAM" id="Phobius"/>
    </source>
</evidence>
<evidence type="ECO:0000256" key="4">
    <source>
        <dbReference type="ARBA" id="ARBA00010763"/>
    </source>
</evidence>
<dbReference type="FunFam" id="3.40.980.10:FF:000004">
    <property type="entry name" value="Molybdopterin molybdenumtransferase"/>
    <property type="match status" value="1"/>
</dbReference>
<dbReference type="GO" id="GO:0006777">
    <property type="term" value="P:Mo-molybdopterin cofactor biosynthetic process"/>
    <property type="evidence" value="ECO:0007669"/>
    <property type="project" value="UniProtKB-UniRule"/>
</dbReference>
<gene>
    <name evidence="14" type="ORF">SAMN05444123_105291</name>
</gene>
<dbReference type="InterPro" id="IPR036425">
    <property type="entry name" value="MoaB/Mog-like_dom_sf"/>
</dbReference>
<dbReference type="NCBIfam" id="TIGR00177">
    <property type="entry name" value="molyb_syn"/>
    <property type="match status" value="1"/>
</dbReference>
<evidence type="ECO:0000256" key="7">
    <source>
        <dbReference type="ARBA" id="ARBA00022723"/>
    </source>
</evidence>
<dbReference type="FunFam" id="2.170.190.11:FF:000001">
    <property type="entry name" value="Molybdopterin molybdenumtransferase"/>
    <property type="match status" value="1"/>
</dbReference>
<dbReference type="UniPathway" id="UPA00344"/>
<dbReference type="AlphaFoldDB" id="A0A1H8T9X6"/>
<evidence type="ECO:0000256" key="9">
    <source>
        <dbReference type="ARBA" id="ARBA00023150"/>
    </source>
</evidence>
<keyword evidence="7 11" id="KW-0479">Metal-binding</keyword>
<dbReference type="CDD" id="cd00887">
    <property type="entry name" value="MoeA"/>
    <property type="match status" value="1"/>
</dbReference>
<evidence type="ECO:0000256" key="10">
    <source>
        <dbReference type="ARBA" id="ARBA00047317"/>
    </source>
</evidence>
<dbReference type="InterPro" id="IPR038987">
    <property type="entry name" value="MoeA-like"/>
</dbReference>
<sequence length="403" mass="42454">MALMPVADALAAVLDGAAGLAEEMIALDQAHGRVLARDLAALRTQPPQPMSAMDGYAVRGADVATAPAQLIVIGEIAAGRPAEQSIGPGQALRIFTGGVIPDGADTVVIQEDTLRDGDRVTITEATRPGRHIRPAGIDFNAGDVLLRARARLSDRDLSLAAGMNHPSLPVHRRPRVAMLATGDELVMPGSTPAPGQIVYSNGYALRALARAEGAEVIDLGIAADTVDATTAAIRRARELGADLLVTTGGASAGDHDLVKQSLEAEGTEIAFWKIAMRPGKPMMHGRLGPMRVMGLPGNPVSSYVCAFLFMVPLIRALSGMREVMHRREPALLGADLPANDQREDYLRADLRLRDDGRWAATPVDSQDSSLLARLSAAQALIVRPPFAPAMTAGATCLILKLPL</sequence>
<feature type="domain" description="MoaB/Mog" evidence="13">
    <location>
        <begin position="177"/>
        <end position="316"/>
    </location>
</feature>
<dbReference type="PANTHER" id="PTHR10192:SF5">
    <property type="entry name" value="GEPHYRIN"/>
    <property type="match status" value="1"/>
</dbReference>
<dbReference type="NCBIfam" id="NF045515">
    <property type="entry name" value="Glp_gephyrin"/>
    <property type="match status" value="1"/>
</dbReference>
<name>A0A1H8T9X6_9BRAD</name>
<evidence type="ECO:0000256" key="11">
    <source>
        <dbReference type="RuleBase" id="RU365090"/>
    </source>
</evidence>
<dbReference type="PANTHER" id="PTHR10192">
    <property type="entry name" value="MOLYBDOPTERIN BIOSYNTHESIS PROTEIN"/>
    <property type="match status" value="1"/>
</dbReference>
<keyword evidence="8 11" id="KW-0460">Magnesium</keyword>
<dbReference type="GO" id="GO:0005829">
    <property type="term" value="C:cytosol"/>
    <property type="evidence" value="ECO:0007669"/>
    <property type="project" value="TreeGrafter"/>
</dbReference>
<dbReference type="SUPFAM" id="SSF63882">
    <property type="entry name" value="MoeA N-terminal region -like"/>
    <property type="match status" value="1"/>
</dbReference>
<dbReference type="InterPro" id="IPR001453">
    <property type="entry name" value="MoaB/Mog_dom"/>
</dbReference>
<dbReference type="InterPro" id="IPR005111">
    <property type="entry name" value="MoeA_C_domain_IV"/>
</dbReference>
<dbReference type="RefSeq" id="WP_092684087.1">
    <property type="nucleotide sequence ID" value="NZ_FODT01000005.1"/>
</dbReference>
<dbReference type="InterPro" id="IPR005110">
    <property type="entry name" value="MoeA_linker/N"/>
</dbReference>
<dbReference type="EC" id="2.10.1.1" evidence="11"/>
<proteinExistence type="inferred from homology"/>
<evidence type="ECO:0000313" key="15">
    <source>
        <dbReference type="Proteomes" id="UP000199615"/>
    </source>
</evidence>
<keyword evidence="6 11" id="KW-0808">Transferase</keyword>
<dbReference type="OrthoDB" id="9804758at2"/>
<evidence type="ECO:0000256" key="1">
    <source>
        <dbReference type="ARBA" id="ARBA00001946"/>
    </source>
</evidence>
<reference evidence="15" key="1">
    <citation type="submission" date="2016-10" db="EMBL/GenBank/DDBJ databases">
        <authorList>
            <person name="Varghese N."/>
            <person name="Submissions S."/>
        </authorList>
    </citation>
    <scope>NUCLEOTIDE SEQUENCE [LARGE SCALE GENOMIC DNA]</scope>
    <source>
        <strain evidence="15">DSM 123</strain>
    </source>
</reference>
<dbReference type="Gene3D" id="2.40.340.10">
    <property type="entry name" value="MoeA, C-terminal, domain IV"/>
    <property type="match status" value="1"/>
</dbReference>
<accession>A0A1H8T9X6</accession>
<dbReference type="InterPro" id="IPR036135">
    <property type="entry name" value="MoeA_linker/N_sf"/>
</dbReference>
<dbReference type="Gene3D" id="3.40.980.10">
    <property type="entry name" value="MoaB/Mog-like domain"/>
    <property type="match status" value="1"/>
</dbReference>
<keyword evidence="12" id="KW-0812">Transmembrane</keyword>
<keyword evidence="12" id="KW-0472">Membrane</keyword>
<organism evidence="14 15">
    <name type="scientific">Rhodopseudomonas pseudopalustris</name>
    <dbReference type="NCBI Taxonomy" id="1513892"/>
    <lineage>
        <taxon>Bacteria</taxon>
        <taxon>Pseudomonadati</taxon>
        <taxon>Pseudomonadota</taxon>
        <taxon>Alphaproteobacteria</taxon>
        <taxon>Hyphomicrobiales</taxon>
        <taxon>Nitrobacteraceae</taxon>
        <taxon>Rhodopseudomonas</taxon>
    </lineage>
</organism>
<evidence type="ECO:0000256" key="6">
    <source>
        <dbReference type="ARBA" id="ARBA00022679"/>
    </source>
</evidence>
<dbReference type="Gene3D" id="3.90.105.10">
    <property type="entry name" value="Molybdopterin biosynthesis moea protein, domain 2"/>
    <property type="match status" value="1"/>
</dbReference>
<dbReference type="Gene3D" id="2.170.190.11">
    <property type="entry name" value="Molybdopterin biosynthesis moea protein, domain 3"/>
    <property type="match status" value="1"/>
</dbReference>
<comment type="pathway">
    <text evidence="3 11">Cofactor biosynthesis; molybdopterin biosynthesis.</text>
</comment>
<evidence type="ECO:0000313" key="14">
    <source>
        <dbReference type="EMBL" id="SEO87556.1"/>
    </source>
</evidence>
<keyword evidence="12" id="KW-1133">Transmembrane helix</keyword>
<comment type="cofactor">
    <cofactor evidence="1 11">
        <name>Mg(2+)</name>
        <dbReference type="ChEBI" id="CHEBI:18420"/>
    </cofactor>
</comment>
<evidence type="ECO:0000256" key="3">
    <source>
        <dbReference type="ARBA" id="ARBA00005046"/>
    </source>
</evidence>
<dbReference type="SMART" id="SM00852">
    <property type="entry name" value="MoCF_biosynth"/>
    <property type="match status" value="1"/>
</dbReference>
<dbReference type="InterPro" id="IPR036688">
    <property type="entry name" value="MoeA_C_domain_IV_sf"/>
</dbReference>
<comment type="catalytic activity">
    <reaction evidence="10">
        <text>adenylyl-molybdopterin + molybdate = Mo-molybdopterin + AMP + H(+)</text>
        <dbReference type="Rhea" id="RHEA:35047"/>
        <dbReference type="ChEBI" id="CHEBI:15378"/>
        <dbReference type="ChEBI" id="CHEBI:36264"/>
        <dbReference type="ChEBI" id="CHEBI:62727"/>
        <dbReference type="ChEBI" id="CHEBI:71302"/>
        <dbReference type="ChEBI" id="CHEBI:456215"/>
        <dbReference type="EC" id="2.10.1.1"/>
    </reaction>
</comment>
<dbReference type="GO" id="GO:0061599">
    <property type="term" value="F:molybdopterin molybdotransferase activity"/>
    <property type="evidence" value="ECO:0007669"/>
    <property type="project" value="UniProtKB-UniRule"/>
</dbReference>
<keyword evidence="15" id="KW-1185">Reference proteome</keyword>
<dbReference type="SUPFAM" id="SSF53218">
    <property type="entry name" value="Molybdenum cofactor biosynthesis proteins"/>
    <property type="match status" value="1"/>
</dbReference>
<dbReference type="EMBL" id="FODT01000005">
    <property type="protein sequence ID" value="SEO87556.1"/>
    <property type="molecule type" value="Genomic_DNA"/>
</dbReference>
<evidence type="ECO:0000256" key="8">
    <source>
        <dbReference type="ARBA" id="ARBA00022842"/>
    </source>
</evidence>
<dbReference type="Pfam" id="PF03453">
    <property type="entry name" value="MoeA_N"/>
    <property type="match status" value="1"/>
</dbReference>
<evidence type="ECO:0000256" key="2">
    <source>
        <dbReference type="ARBA" id="ARBA00002901"/>
    </source>
</evidence>
<evidence type="ECO:0000259" key="13">
    <source>
        <dbReference type="SMART" id="SM00852"/>
    </source>
</evidence>
<feature type="transmembrane region" description="Helical" evidence="12">
    <location>
        <begin position="300"/>
        <end position="317"/>
    </location>
</feature>
<dbReference type="Pfam" id="PF00994">
    <property type="entry name" value="MoCF_biosynth"/>
    <property type="match status" value="1"/>
</dbReference>
<comment type="similarity">
    <text evidence="4 11">Belongs to the MoeA family.</text>
</comment>
<keyword evidence="9 11" id="KW-0501">Molybdenum cofactor biosynthesis</keyword>
<dbReference type="Pfam" id="PF03454">
    <property type="entry name" value="MoeA_C"/>
    <property type="match status" value="1"/>
</dbReference>